<gene>
    <name evidence="1" type="ORF">Amon02_000220900</name>
</gene>
<evidence type="ECO:0000313" key="1">
    <source>
        <dbReference type="EMBL" id="GME75556.1"/>
    </source>
</evidence>
<reference evidence="1" key="1">
    <citation type="submission" date="2023-04" db="EMBL/GenBank/DDBJ databases">
        <title>Ambrosiozyma monospora NBRC 10751.</title>
        <authorList>
            <person name="Ichikawa N."/>
            <person name="Sato H."/>
            <person name="Tonouchi N."/>
        </authorList>
    </citation>
    <scope>NUCLEOTIDE SEQUENCE</scope>
    <source>
        <strain evidence="1">NBRC 10751</strain>
    </source>
</reference>
<organism evidence="1 2">
    <name type="scientific">Ambrosiozyma monospora</name>
    <name type="common">Yeast</name>
    <name type="synonym">Endomycopsis monosporus</name>
    <dbReference type="NCBI Taxonomy" id="43982"/>
    <lineage>
        <taxon>Eukaryota</taxon>
        <taxon>Fungi</taxon>
        <taxon>Dikarya</taxon>
        <taxon>Ascomycota</taxon>
        <taxon>Saccharomycotina</taxon>
        <taxon>Pichiomycetes</taxon>
        <taxon>Pichiales</taxon>
        <taxon>Pichiaceae</taxon>
        <taxon>Ambrosiozyma</taxon>
    </lineage>
</organism>
<name>A0ACB5SWU6_AMBMO</name>
<dbReference type="EMBL" id="BSXS01001240">
    <property type="protein sequence ID" value="GME75556.1"/>
    <property type="molecule type" value="Genomic_DNA"/>
</dbReference>
<keyword evidence="2" id="KW-1185">Reference proteome</keyword>
<dbReference type="Proteomes" id="UP001165064">
    <property type="component" value="Unassembled WGS sequence"/>
</dbReference>
<evidence type="ECO:0000313" key="2">
    <source>
        <dbReference type="Proteomes" id="UP001165064"/>
    </source>
</evidence>
<protein>
    <submittedName>
        <fullName evidence="1">Unnamed protein product</fullName>
    </submittedName>
</protein>
<comment type="caution">
    <text evidence="1">The sequence shown here is derived from an EMBL/GenBank/DDBJ whole genome shotgun (WGS) entry which is preliminary data.</text>
</comment>
<proteinExistence type="predicted"/>
<accession>A0ACB5SWU6</accession>
<sequence length="131" mass="14682">MRSNLAPNVNTTDKRQHPNDTSYHLSYRTIPWDTIQTSFVQFLTARIWSMKIRASILLPPYIPTSNLASIDDNFPIKQLNSLRLSGTAYRETDFTGVIHIGTGEKDGECLQALSIVQAAADGQWDTGKLEN</sequence>